<dbReference type="Proteomes" id="UP001431634">
    <property type="component" value="Unassembled WGS sequence"/>
</dbReference>
<name>A0ABT6Q2U3_9PROT</name>
<proteinExistence type="predicted"/>
<evidence type="ECO:0000313" key="1">
    <source>
        <dbReference type="EMBL" id="MDI2091308.1"/>
    </source>
</evidence>
<keyword evidence="2" id="KW-1185">Reference proteome</keyword>
<sequence>MVQDYFDEDGMLDKLFLIKNNYLSRIVIEYLGTDELIKLINTFNLNIKDMNIYYYFNKDDIKKKCDLDYKSFTDCYNEIYFYNILFEIKESNFYIWQPEGGEFFVLFGNLQFINKIDPKIVSKESFMEVLDDDTGLSEQGRKYMLDAFAKYSGLNEKEKFKS</sequence>
<comment type="caution">
    <text evidence="1">The sequence shown here is derived from an EMBL/GenBank/DDBJ whole genome shotgun (WGS) entry which is preliminary data.</text>
</comment>
<dbReference type="RefSeq" id="WP_281448404.1">
    <property type="nucleotide sequence ID" value="NZ_JASBAO010000001.1"/>
</dbReference>
<protein>
    <submittedName>
        <fullName evidence="1">Uncharacterized protein</fullName>
    </submittedName>
</protein>
<gene>
    <name evidence="1" type="ORF">QJV27_07980</name>
</gene>
<reference evidence="1" key="1">
    <citation type="submission" date="2023-05" db="EMBL/GenBank/DDBJ databases">
        <title>Whole genome sequence of Commensalibacter sp.</title>
        <authorList>
            <person name="Charoenyingcharoen P."/>
            <person name="Yukphan P."/>
        </authorList>
    </citation>
    <scope>NUCLEOTIDE SEQUENCE</scope>
    <source>
        <strain evidence="1">TBRC 16381</strain>
    </source>
</reference>
<organism evidence="1 2">
    <name type="scientific">Commensalibacter oyaizuii</name>
    <dbReference type="NCBI Taxonomy" id="3043873"/>
    <lineage>
        <taxon>Bacteria</taxon>
        <taxon>Pseudomonadati</taxon>
        <taxon>Pseudomonadota</taxon>
        <taxon>Alphaproteobacteria</taxon>
        <taxon>Acetobacterales</taxon>
        <taxon>Acetobacteraceae</taxon>
    </lineage>
</organism>
<dbReference type="EMBL" id="JASBAO010000001">
    <property type="protein sequence ID" value="MDI2091308.1"/>
    <property type="molecule type" value="Genomic_DNA"/>
</dbReference>
<accession>A0ABT6Q2U3</accession>
<evidence type="ECO:0000313" key="2">
    <source>
        <dbReference type="Proteomes" id="UP001431634"/>
    </source>
</evidence>